<organism evidence="2 3">
    <name type="scientific">Rhizopogon vesiculosus</name>
    <dbReference type="NCBI Taxonomy" id="180088"/>
    <lineage>
        <taxon>Eukaryota</taxon>
        <taxon>Fungi</taxon>
        <taxon>Dikarya</taxon>
        <taxon>Basidiomycota</taxon>
        <taxon>Agaricomycotina</taxon>
        <taxon>Agaricomycetes</taxon>
        <taxon>Agaricomycetidae</taxon>
        <taxon>Boletales</taxon>
        <taxon>Suillineae</taxon>
        <taxon>Rhizopogonaceae</taxon>
        <taxon>Rhizopogon</taxon>
    </lineage>
</organism>
<feature type="region of interest" description="Disordered" evidence="1">
    <location>
        <begin position="1"/>
        <end position="64"/>
    </location>
</feature>
<dbReference type="OrthoDB" id="5982228at2759"/>
<evidence type="ECO:0000313" key="3">
    <source>
        <dbReference type="Proteomes" id="UP000183567"/>
    </source>
</evidence>
<evidence type="ECO:0000313" key="2">
    <source>
        <dbReference type="EMBL" id="OJA08226.1"/>
    </source>
</evidence>
<protein>
    <submittedName>
        <fullName evidence="2">Uncharacterized protein</fullName>
    </submittedName>
</protein>
<dbReference type="EMBL" id="LVVM01006362">
    <property type="protein sequence ID" value="OJA08226.1"/>
    <property type="molecule type" value="Genomic_DNA"/>
</dbReference>
<dbReference type="Proteomes" id="UP000183567">
    <property type="component" value="Unassembled WGS sequence"/>
</dbReference>
<reference evidence="2 3" key="1">
    <citation type="submission" date="2016-03" db="EMBL/GenBank/DDBJ databases">
        <title>Comparative genomics of the ectomycorrhizal sister species Rhizopogon vinicolor and Rhizopogon vesiculosus (Basidiomycota: Boletales) reveals a divergence of the mating type B locus.</title>
        <authorList>
            <person name="Mujic A.B."/>
            <person name="Kuo A."/>
            <person name="Tritt A."/>
            <person name="Lipzen A."/>
            <person name="Chen C."/>
            <person name="Johnson J."/>
            <person name="Sharma A."/>
            <person name="Barry K."/>
            <person name="Grigoriev I.V."/>
            <person name="Spatafora J.W."/>
        </authorList>
    </citation>
    <scope>NUCLEOTIDE SEQUENCE [LARGE SCALE GENOMIC DNA]</scope>
    <source>
        <strain evidence="2 3">AM-OR11-056</strain>
    </source>
</reference>
<proteinExistence type="predicted"/>
<evidence type="ECO:0000256" key="1">
    <source>
        <dbReference type="SAM" id="MobiDB-lite"/>
    </source>
</evidence>
<feature type="non-terminal residue" evidence="2">
    <location>
        <position position="64"/>
    </location>
</feature>
<accession>A0A1J8QFP8</accession>
<gene>
    <name evidence="2" type="ORF">AZE42_10942</name>
</gene>
<name>A0A1J8QFP8_9AGAM</name>
<dbReference type="AlphaFoldDB" id="A0A1J8QFP8"/>
<comment type="caution">
    <text evidence="2">The sequence shown here is derived from an EMBL/GenBank/DDBJ whole genome shotgun (WGS) entry which is preliminary data.</text>
</comment>
<sequence length="64" mass="7063">MSAASAFWSPSNNQVDQDDQEDRPSQSNISDSEKDQITQVDNTDLNPGELTFEEGPIALPLQQL</sequence>
<keyword evidence="3" id="KW-1185">Reference proteome</keyword>